<name>A0A917P955_9DEIO</name>
<proteinExistence type="predicted"/>
<keyword evidence="3" id="KW-1185">Reference proteome</keyword>
<evidence type="ECO:0000313" key="3">
    <source>
        <dbReference type="Proteomes" id="UP000635726"/>
    </source>
</evidence>
<dbReference type="Gene3D" id="3.40.109.10">
    <property type="entry name" value="NADH Oxidase"/>
    <property type="match status" value="2"/>
</dbReference>
<reference evidence="2" key="1">
    <citation type="journal article" date="2014" name="Int. J. Syst. Evol. Microbiol.">
        <title>Complete genome sequence of Corynebacterium casei LMG S-19264T (=DSM 44701T), isolated from a smear-ripened cheese.</title>
        <authorList>
            <consortium name="US DOE Joint Genome Institute (JGI-PGF)"/>
            <person name="Walter F."/>
            <person name="Albersmeier A."/>
            <person name="Kalinowski J."/>
            <person name="Ruckert C."/>
        </authorList>
    </citation>
    <scope>NUCLEOTIDE SEQUENCE</scope>
    <source>
        <strain evidence="2">JCM 14371</strain>
    </source>
</reference>
<dbReference type="Proteomes" id="UP000635726">
    <property type="component" value="Unassembled WGS sequence"/>
</dbReference>
<accession>A0A917P955</accession>
<dbReference type="InterPro" id="IPR029479">
    <property type="entry name" value="Nitroreductase"/>
</dbReference>
<dbReference type="Pfam" id="PF00881">
    <property type="entry name" value="Nitroreductase"/>
    <property type="match status" value="1"/>
</dbReference>
<dbReference type="PANTHER" id="PTHR43745">
    <property type="entry name" value="NITROREDUCTASE MJ1384-RELATED"/>
    <property type="match status" value="1"/>
</dbReference>
<dbReference type="GO" id="GO:0016491">
    <property type="term" value="F:oxidoreductase activity"/>
    <property type="evidence" value="ECO:0007669"/>
    <property type="project" value="InterPro"/>
</dbReference>
<organism evidence="2 3">
    <name type="scientific">Deinococcus aquiradiocola</name>
    <dbReference type="NCBI Taxonomy" id="393059"/>
    <lineage>
        <taxon>Bacteria</taxon>
        <taxon>Thermotogati</taxon>
        <taxon>Deinococcota</taxon>
        <taxon>Deinococci</taxon>
        <taxon>Deinococcales</taxon>
        <taxon>Deinococcaceae</taxon>
        <taxon>Deinococcus</taxon>
    </lineage>
</organism>
<dbReference type="AlphaFoldDB" id="A0A917P955"/>
<reference evidence="2" key="2">
    <citation type="submission" date="2020-09" db="EMBL/GenBank/DDBJ databases">
        <authorList>
            <person name="Sun Q."/>
            <person name="Ohkuma M."/>
        </authorList>
    </citation>
    <scope>NUCLEOTIDE SEQUENCE</scope>
    <source>
        <strain evidence="2">JCM 14371</strain>
    </source>
</reference>
<dbReference type="PANTHER" id="PTHR43745:SF2">
    <property type="entry name" value="NITROREDUCTASE MJ1384-RELATED"/>
    <property type="match status" value="1"/>
</dbReference>
<dbReference type="EMBL" id="BMOE01000002">
    <property type="protein sequence ID" value="GGJ67225.1"/>
    <property type="molecule type" value="Genomic_DNA"/>
</dbReference>
<dbReference type="InterPro" id="IPR000415">
    <property type="entry name" value="Nitroreductase-like"/>
</dbReference>
<protein>
    <recommendedName>
        <fullName evidence="1">Nitroreductase domain-containing protein</fullName>
    </recommendedName>
</protein>
<comment type="caution">
    <text evidence="2">The sequence shown here is derived from an EMBL/GenBank/DDBJ whole genome shotgun (WGS) entry which is preliminary data.</text>
</comment>
<sequence>MSRDTAVAREAALTRETEGAFRMFAFRSVFGASELIASTAFPLPLEAVQGERRSLPGRLPFTLEPEPAGVDLRQWSRWLFASGGVHRVDIGPGVTWPHHQPTPSARCLYPARISLLTPDVDGGRAGPLRAGSYRYDPLHHQLIWQCGPVLHALRDQLGSPLSGVFAGAAVSVDWQRTHGQYGHFGYRLGLLEAGMQAAQLGIVAEALGWHVSLVWDFPDAPVNAALGMGNHERVVALVLLRRLPGTVRVPPYLPVPPTRDGGPVSLPGATLETLDRVTHLQLGPGRADGDVGPPERVTPPLLVPRTLRQTLRARHSGLAVFAPVAEQGRPDLLDDLLRPALAPAPVVDGTPDASVSIEALLNGRDGLKHHRLTRDGPPVIGGPRADPLMRTVLEEVQPDMPLAHLPLTAYLCVPLHGPSPRTYRRVHLQAGLIAQRILLLAAQQGWAGRASCSFNAPRVQRLLELDGPVVPLLQLAFGREPTARLAHDHHRLSLHP</sequence>
<feature type="domain" description="Nitroreductase" evidence="1">
    <location>
        <begin position="416"/>
        <end position="479"/>
    </location>
</feature>
<dbReference type="InterPro" id="IPR052544">
    <property type="entry name" value="Bacteriocin_Proc_Enz"/>
</dbReference>
<dbReference type="SUPFAM" id="SSF55469">
    <property type="entry name" value="FMN-dependent nitroreductase-like"/>
    <property type="match status" value="2"/>
</dbReference>
<evidence type="ECO:0000259" key="1">
    <source>
        <dbReference type="Pfam" id="PF00881"/>
    </source>
</evidence>
<evidence type="ECO:0000313" key="2">
    <source>
        <dbReference type="EMBL" id="GGJ67225.1"/>
    </source>
</evidence>
<gene>
    <name evidence="2" type="ORF">GCM10008939_09360</name>
</gene>